<evidence type="ECO:0000256" key="1">
    <source>
        <dbReference type="SAM" id="Phobius"/>
    </source>
</evidence>
<reference evidence="2" key="1">
    <citation type="submission" date="2020-11" db="EMBL/GenBank/DDBJ databases">
        <authorList>
            <consortium name="DOE Joint Genome Institute"/>
            <person name="Ahrendt S."/>
            <person name="Riley R."/>
            <person name="Andreopoulos W."/>
            <person name="Labutti K."/>
            <person name="Pangilinan J."/>
            <person name="Ruiz-Duenas F.J."/>
            <person name="Barrasa J.M."/>
            <person name="Sanchez-Garcia M."/>
            <person name="Camarero S."/>
            <person name="Miyauchi S."/>
            <person name="Serrano A."/>
            <person name="Linde D."/>
            <person name="Babiker R."/>
            <person name="Drula E."/>
            <person name="Ayuso-Fernandez I."/>
            <person name="Pacheco R."/>
            <person name="Padilla G."/>
            <person name="Ferreira P."/>
            <person name="Barriuso J."/>
            <person name="Kellner H."/>
            <person name="Castanera R."/>
            <person name="Alfaro M."/>
            <person name="Ramirez L."/>
            <person name="Pisabarro A.G."/>
            <person name="Kuo A."/>
            <person name="Tritt A."/>
            <person name="Lipzen A."/>
            <person name="He G."/>
            <person name="Yan M."/>
            <person name="Ng V."/>
            <person name="Cullen D."/>
            <person name="Martin F."/>
            <person name="Rosso M.-N."/>
            <person name="Henrissat B."/>
            <person name="Hibbett D."/>
            <person name="Martinez A.T."/>
            <person name="Grigoriev I.V."/>
        </authorList>
    </citation>
    <scope>NUCLEOTIDE SEQUENCE</scope>
    <source>
        <strain evidence="2">CBS 506.95</strain>
    </source>
</reference>
<evidence type="ECO:0000313" key="2">
    <source>
        <dbReference type="EMBL" id="KAF9535184.1"/>
    </source>
</evidence>
<feature type="transmembrane region" description="Helical" evidence="1">
    <location>
        <begin position="7"/>
        <end position="29"/>
    </location>
</feature>
<sequence>MFEPISATSFVAVYLAVLVVSVGVAIVTAPPGEYVSFHFSRAGKIFVKQGLLIASL</sequence>
<gene>
    <name evidence="2" type="ORF">CPB83DRAFT_843627</name>
</gene>
<organism evidence="2 3">
    <name type="scientific">Crepidotus variabilis</name>
    <dbReference type="NCBI Taxonomy" id="179855"/>
    <lineage>
        <taxon>Eukaryota</taxon>
        <taxon>Fungi</taxon>
        <taxon>Dikarya</taxon>
        <taxon>Basidiomycota</taxon>
        <taxon>Agaricomycotina</taxon>
        <taxon>Agaricomycetes</taxon>
        <taxon>Agaricomycetidae</taxon>
        <taxon>Agaricales</taxon>
        <taxon>Agaricineae</taxon>
        <taxon>Crepidotaceae</taxon>
        <taxon>Crepidotus</taxon>
    </lineage>
</organism>
<evidence type="ECO:0000313" key="3">
    <source>
        <dbReference type="Proteomes" id="UP000807306"/>
    </source>
</evidence>
<keyword evidence="1" id="KW-0472">Membrane</keyword>
<keyword evidence="3" id="KW-1185">Reference proteome</keyword>
<name>A0A9P6EUA7_9AGAR</name>
<comment type="caution">
    <text evidence="2">The sequence shown here is derived from an EMBL/GenBank/DDBJ whole genome shotgun (WGS) entry which is preliminary data.</text>
</comment>
<accession>A0A9P6EUA7</accession>
<proteinExistence type="predicted"/>
<dbReference type="Proteomes" id="UP000807306">
    <property type="component" value="Unassembled WGS sequence"/>
</dbReference>
<protein>
    <submittedName>
        <fullName evidence="2">Uncharacterized protein</fullName>
    </submittedName>
</protein>
<dbReference type="AlphaFoldDB" id="A0A9P6EUA7"/>
<keyword evidence="1" id="KW-1133">Transmembrane helix</keyword>
<dbReference type="EMBL" id="MU157825">
    <property type="protein sequence ID" value="KAF9535184.1"/>
    <property type="molecule type" value="Genomic_DNA"/>
</dbReference>
<keyword evidence="1" id="KW-0812">Transmembrane</keyword>